<dbReference type="Proteomes" id="UP001597264">
    <property type="component" value="Unassembled WGS sequence"/>
</dbReference>
<comment type="subcellular location">
    <subcellularLocation>
        <location evidence="2 12">Cell inner membrane</location>
        <topology evidence="2 12">Single-pass membrane protein</topology>
    </subcellularLocation>
</comment>
<protein>
    <recommendedName>
        <fullName evidence="4 12">Heme exporter protein D</fullName>
    </recommendedName>
</protein>
<evidence type="ECO:0000256" key="11">
    <source>
        <dbReference type="ARBA" id="ARBA00023136"/>
    </source>
</evidence>
<organism evidence="13 14">
    <name type="scientific">Microbulbifer celer</name>
    <dbReference type="NCBI Taxonomy" id="435905"/>
    <lineage>
        <taxon>Bacteria</taxon>
        <taxon>Pseudomonadati</taxon>
        <taxon>Pseudomonadota</taxon>
        <taxon>Gammaproteobacteria</taxon>
        <taxon>Cellvibrionales</taxon>
        <taxon>Microbulbiferaceae</taxon>
        <taxon>Microbulbifer</taxon>
    </lineage>
</organism>
<evidence type="ECO:0000256" key="5">
    <source>
        <dbReference type="ARBA" id="ARBA00022448"/>
    </source>
</evidence>
<evidence type="ECO:0000256" key="10">
    <source>
        <dbReference type="ARBA" id="ARBA00022989"/>
    </source>
</evidence>
<evidence type="ECO:0000313" key="13">
    <source>
        <dbReference type="EMBL" id="MFD1217937.1"/>
    </source>
</evidence>
<evidence type="ECO:0000256" key="7">
    <source>
        <dbReference type="ARBA" id="ARBA00022519"/>
    </source>
</evidence>
<dbReference type="PANTHER" id="PTHR37531">
    <property type="entry name" value="HEME EXPORTER PROTEIN D"/>
    <property type="match status" value="1"/>
</dbReference>
<keyword evidence="8 12" id="KW-0812">Transmembrane</keyword>
<evidence type="ECO:0000256" key="3">
    <source>
        <dbReference type="ARBA" id="ARBA00008741"/>
    </source>
</evidence>
<keyword evidence="9 12" id="KW-0201">Cytochrome c-type biogenesis</keyword>
<dbReference type="NCBIfam" id="TIGR03141">
    <property type="entry name" value="cytochro_ccmD"/>
    <property type="match status" value="1"/>
</dbReference>
<dbReference type="RefSeq" id="WP_230439049.1">
    <property type="nucleotide sequence ID" value="NZ_CP087715.1"/>
</dbReference>
<evidence type="ECO:0000256" key="1">
    <source>
        <dbReference type="ARBA" id="ARBA00002442"/>
    </source>
</evidence>
<keyword evidence="5 12" id="KW-0813">Transport</keyword>
<dbReference type="Pfam" id="PF04995">
    <property type="entry name" value="CcmD"/>
    <property type="match status" value="1"/>
</dbReference>
<keyword evidence="7 12" id="KW-0997">Cell inner membrane</keyword>
<dbReference type="PANTHER" id="PTHR37531:SF1">
    <property type="entry name" value="HEME EXPORTER PROTEIN D"/>
    <property type="match status" value="1"/>
</dbReference>
<accession>A0ABW3UCL3</accession>
<reference evidence="14" key="1">
    <citation type="journal article" date="2019" name="Int. J. Syst. Evol. Microbiol.">
        <title>The Global Catalogue of Microorganisms (GCM) 10K type strain sequencing project: providing services to taxonomists for standard genome sequencing and annotation.</title>
        <authorList>
            <consortium name="The Broad Institute Genomics Platform"/>
            <consortium name="The Broad Institute Genome Sequencing Center for Infectious Disease"/>
            <person name="Wu L."/>
            <person name="Ma J."/>
        </authorList>
    </citation>
    <scope>NUCLEOTIDE SEQUENCE [LARGE SCALE GENOMIC DNA]</scope>
    <source>
        <strain evidence="14">CCUG 54356</strain>
    </source>
</reference>
<dbReference type="EMBL" id="JBHTLR010000019">
    <property type="protein sequence ID" value="MFD1217937.1"/>
    <property type="molecule type" value="Genomic_DNA"/>
</dbReference>
<proteinExistence type="inferred from homology"/>
<dbReference type="InterPro" id="IPR052075">
    <property type="entry name" value="Heme_exporter_D"/>
</dbReference>
<evidence type="ECO:0000256" key="2">
    <source>
        <dbReference type="ARBA" id="ARBA00004377"/>
    </source>
</evidence>
<evidence type="ECO:0000256" key="6">
    <source>
        <dbReference type="ARBA" id="ARBA00022475"/>
    </source>
</evidence>
<sequence length="77" mass="8976">MNFQFSSLADFLFMSGHGPYVWAAYIVALLVLVALVIWPQTRIRRQRRDLARQLRIEEARRRSARPHAKPVERSAIA</sequence>
<keyword evidence="14" id="KW-1185">Reference proteome</keyword>
<comment type="caution">
    <text evidence="13">The sequence shown here is derived from an EMBL/GenBank/DDBJ whole genome shotgun (WGS) entry which is preliminary data.</text>
</comment>
<evidence type="ECO:0000256" key="4">
    <source>
        <dbReference type="ARBA" id="ARBA00016461"/>
    </source>
</evidence>
<evidence type="ECO:0000256" key="9">
    <source>
        <dbReference type="ARBA" id="ARBA00022748"/>
    </source>
</evidence>
<name>A0ABW3UCL3_9GAMM</name>
<evidence type="ECO:0000256" key="12">
    <source>
        <dbReference type="RuleBase" id="RU363101"/>
    </source>
</evidence>
<keyword evidence="6 12" id="KW-1003">Cell membrane</keyword>
<dbReference type="InterPro" id="IPR007078">
    <property type="entry name" value="Haem_export_protD_CcmD"/>
</dbReference>
<gene>
    <name evidence="13" type="primary">ccmD</name>
    <name evidence="13" type="ORF">ACFQ2X_15130</name>
</gene>
<feature type="transmembrane region" description="Helical" evidence="12">
    <location>
        <begin position="20"/>
        <end position="38"/>
    </location>
</feature>
<comment type="similarity">
    <text evidence="3 12">Belongs to the CcmD/CycX/HelD family.</text>
</comment>
<evidence type="ECO:0000256" key="8">
    <source>
        <dbReference type="ARBA" id="ARBA00022692"/>
    </source>
</evidence>
<keyword evidence="10 12" id="KW-1133">Transmembrane helix</keyword>
<keyword evidence="11 12" id="KW-0472">Membrane</keyword>
<comment type="function">
    <text evidence="1 12">Required for the export of heme to the periplasm for the biogenesis of c-type cytochromes.</text>
</comment>
<evidence type="ECO:0000313" key="14">
    <source>
        <dbReference type="Proteomes" id="UP001597264"/>
    </source>
</evidence>